<reference evidence="2" key="1">
    <citation type="submission" date="2018-06" db="EMBL/GenBank/DDBJ databases">
        <authorList>
            <person name="Zhirakovskaya E."/>
        </authorList>
    </citation>
    <scope>NUCLEOTIDE SEQUENCE</scope>
</reference>
<name>A0A3B1B9D9_9ZZZZ</name>
<dbReference type="PROSITE" id="PS50293">
    <property type="entry name" value="TPR_REGION"/>
    <property type="match status" value="1"/>
</dbReference>
<evidence type="ECO:0000259" key="1">
    <source>
        <dbReference type="Pfam" id="PF12770"/>
    </source>
</evidence>
<dbReference type="EMBL" id="UOGC01000001">
    <property type="protein sequence ID" value="VAX14906.1"/>
    <property type="molecule type" value="Genomic_DNA"/>
</dbReference>
<dbReference type="InterPro" id="IPR011659">
    <property type="entry name" value="WD40"/>
</dbReference>
<proteinExistence type="predicted"/>
<dbReference type="Pfam" id="PF13432">
    <property type="entry name" value="TPR_16"/>
    <property type="match status" value="2"/>
</dbReference>
<dbReference type="Pfam" id="PF12770">
    <property type="entry name" value="CHAT"/>
    <property type="match status" value="1"/>
</dbReference>
<feature type="domain" description="CHAT" evidence="1">
    <location>
        <begin position="2254"/>
        <end position="2522"/>
    </location>
</feature>
<dbReference type="SUPFAM" id="SSF48452">
    <property type="entry name" value="TPR-like"/>
    <property type="match status" value="6"/>
</dbReference>
<protein>
    <recommendedName>
        <fullName evidence="1">CHAT domain-containing protein</fullName>
    </recommendedName>
</protein>
<dbReference type="PANTHER" id="PTHR10098">
    <property type="entry name" value="RAPSYN-RELATED"/>
    <property type="match status" value="1"/>
</dbReference>
<dbReference type="Pfam" id="PF07676">
    <property type="entry name" value="PD40"/>
    <property type="match status" value="3"/>
</dbReference>
<dbReference type="Gene3D" id="1.25.40.10">
    <property type="entry name" value="Tetratricopeptide repeat domain"/>
    <property type="match status" value="7"/>
</dbReference>
<dbReference type="SUPFAM" id="SSF69304">
    <property type="entry name" value="Tricorn protease N-terminal domain"/>
    <property type="match status" value="1"/>
</dbReference>
<organism evidence="2">
    <name type="scientific">hydrothermal vent metagenome</name>
    <dbReference type="NCBI Taxonomy" id="652676"/>
    <lineage>
        <taxon>unclassified sequences</taxon>
        <taxon>metagenomes</taxon>
        <taxon>ecological metagenomes</taxon>
    </lineage>
</organism>
<dbReference type="InterPro" id="IPR019734">
    <property type="entry name" value="TPR_rpt"/>
</dbReference>
<dbReference type="InterPro" id="IPR011042">
    <property type="entry name" value="6-blade_b-propeller_TolB-like"/>
</dbReference>
<dbReference type="PROSITE" id="PS50005">
    <property type="entry name" value="TPR"/>
    <property type="match status" value="3"/>
</dbReference>
<dbReference type="Pfam" id="PF13181">
    <property type="entry name" value="TPR_8"/>
    <property type="match status" value="1"/>
</dbReference>
<dbReference type="Gene3D" id="2.120.10.30">
    <property type="entry name" value="TolB, C-terminal domain"/>
    <property type="match status" value="2"/>
</dbReference>
<dbReference type="InterPro" id="IPR011990">
    <property type="entry name" value="TPR-like_helical_dom_sf"/>
</dbReference>
<dbReference type="Pfam" id="PF14938">
    <property type="entry name" value="SNAP"/>
    <property type="match status" value="1"/>
</dbReference>
<dbReference type="Pfam" id="PF13424">
    <property type="entry name" value="TPR_12"/>
    <property type="match status" value="2"/>
</dbReference>
<sequence>MSKVLFFVIAFFPVLTAPCMAIITAATPERITSHPAEDYAPGVSADGKLLVFVSNRGGAPNIWIRTIDGPEIQSPVRITGSVAGDKNPRFSPDGKYVVYVSTGSDTEGDLYIVKTPGLGDVAEYKPLPKRITDISTADGEPVFTADGKSIIFTSRDKNSTAENLWELNLATQARKQLTENGGSSAAISADGTKLVYVVTRRSGNGALFTMDIETGRKKMLTTGKWADSSPAFMGNSKIVFTRYQDDTNKDGEVTVDDNPSLYAIDLARRDMPPVPLTSQDSYDLFPVFNKGFIYYSSKRGASVDVLRIPEGGVVRALGSLEKDMARAKAFERFYVGKPAMPILAWRVAWAVNADSNNKSALAECLFSEARLIEKSGGHKMALPGFEKLVKLYPDERLWHGLALIEIALIDGKLNEVQPLKTTRELEKIAVEYGDVRQVVARARIEAGTLNARAGKLSLALKLFRGVVAEFADLKPLAAEAGYKRNGVYLFSGDNEKLTDVYLDVIKNFQDEKEWVEKSINGVLSLAEVKGDTKSSIAALNALIEKYKNIPALAGAAMNRIAEIYYENNELMRAREVYGLTVSRFPNETDVKHRAMFRIAEILAEEERYEQSLLMYKNIASETASEKELYKKSREGFINKALDKGTRELSQGDVRLALKTFLSVIDFDPNVTEAHRGVIRCRVALKETEKAVAHYKKLVANSTDNDTYLYSLGLALTYREPSGLASALERIKSAIAIDRSNPWYHQTLGWIYEQKEIKGEKGPNAELALQEYGYALGLTDPQKFPQRVADLNLNLGNINYLLQNNADALNYYRARAFYSGAKLKTPAVEALYQKRWGEVEYRLGSDGDALLHFKEALKFAPSKDIAFRIELLERMGLANQSAGNWSKAVKNFSESLKLRRSIGAVENETVILRNIANNLYFLSRDNGKARDPEKLREALKFYHEGEAALKDYREKKKSKSSALLSIEIKTGEGGVKGASEGFGEAGERRLIFHHIGKIYGDLGDYGKAVEYFEKKLKLSPSGLSLLGNTAVIAEKAVILNQLGFYLTKLGQVGKALERFVESLKLCMQLENATGLIVNTDNIARLLLGAFDDSLSVSKSKIEKLGVQALKLAAKDSAVDSKALSDARLHLGQLFYRLFVNGLKTLDEGDVKDRVSNFAKVAGYGVSAKALYMAADNLASITNLALLEYAEGDTKQALALLNRAKKIADTNRDYNVLWKTRFLKFTMNPSRFKSELGKIAKVLEQVPVEQVLGDDSQMELAMIRTLYNELAKQAQDDVEALSWLERGRQIVLKRTLFGMPSVWEDVDTGEFDVDSVAVSLGEDETAVALWNTGDEFKAFVILPDGFVVQKVNGYEGFINFINEKIPQNAKIFFVTNKPFSDPLTLKLSEKYSVTSVPSFALIPAFKEKRSVNDFRLLAFSEEMKMQDDASELFANVKFALGDIAKEAIENEAIKFAGVLMFATAPDISKNLAGVRFSINSPGTPPMWLDMKSIIAAGAEGSLIVTPPFRARNGRDWESGLQVMALMAGFPSWVITPADKKEREPFLNDLVLALHGAGSAKWPVPIMNSAKSGARLAGAFGFSLEEKADRAKEIYTDKVKAGVAAFKAGDFTSSAGYLEDALIYTRSAHVKKYEALLLDRLAEVEFRLGRFASALKRQKALNKIYRKSDDKIKLANSLLLTGVMHSRTGKHESALKNMHMALEIFRKEKALDKVADALSKLGIAEESFTRYGRALSAYSAALDARMKTGAKLRGARELMRMGRIYHLRMNKYGEARKVYKEALEIFKAENSEAMTNRALIDLGAVEEDAGNLSEAEQIFRKVLSKARADENRSTEALVMFHLANISWFRGDYEDAIQNARNSARLADVAENTKLKIMAMNTAGLVYITLNDYAKALYNLEKSFALARSASARLDEASALNNIGLAYRRMGEPEKSVGYFKQALGIDKEIKSDWGRAYDLRNLSISYLILGDLDAAKKTAVNAVDISLKIGDRVNGAKSKLQLAEVYLVRGKTEKAERLYRETIDMADKNFLREVAWRARRGLGRLSVTAGKKELAVSLYKDAVDIVEKMRGSIKADELKKGFLDDKQELYEELILLLLDKGETRMALEYTERARARSFIDILGKSSVKLKSKLAQNAYDKIQKLKERLDELSAGPDAPERISVAKKLQEAMDKLRRENPEVVSFVAVEPVSADEITNVIDNDVLLLEYLVTEKELVIFTISTGSIEVKRLPVTRKEVKKLVFDLRKRIQDSAPLGDASRRLAQILIEPVRGKLDAFEVVGIAPHGSLHYLSFSALDMGDGYLIDSKPLFYTPSLTMFAKMVARKSKVMKPEEHSALAVGNPDLGINNTDLPLSEIEAVSLRRVFHDVKIFIRATATEGAVTKNAPYYDVVHIASHGQFDPLNPLKSALRLAPDMGHDGFLSAGEVFSMDLSANLVVLSACQTGVGKVSRGDEVVGLNRAFLYSGARSILSTLWRVDDMASAILVKHFYRNLADNGKAQALRMAQLAVKRNYPHPSFWAGFTLVGDYR</sequence>
<gene>
    <name evidence="2" type="ORF">MNBD_NITROSPINAE01-560</name>
</gene>
<accession>A0A3B1B9D9</accession>
<dbReference type="InterPro" id="IPR024983">
    <property type="entry name" value="CHAT_dom"/>
</dbReference>
<dbReference type="SMART" id="SM00028">
    <property type="entry name" value="TPR"/>
    <property type="match status" value="21"/>
</dbReference>
<evidence type="ECO:0000313" key="2">
    <source>
        <dbReference type="EMBL" id="VAX14906.1"/>
    </source>
</evidence>